<feature type="non-terminal residue" evidence="10">
    <location>
        <position position="307"/>
    </location>
</feature>
<keyword evidence="8" id="KW-0227">DNA damage</keyword>
<dbReference type="EC" id="3.1.4.1" evidence="8"/>
<dbReference type="GO" id="GO:0046872">
    <property type="term" value="F:metal ion binding"/>
    <property type="evidence" value="ECO:0007669"/>
    <property type="project" value="UniProtKB-KW"/>
</dbReference>
<dbReference type="GO" id="GO:0004528">
    <property type="term" value="F:phosphodiesterase I activity"/>
    <property type="evidence" value="ECO:0007669"/>
    <property type="project" value="UniProtKB-EC"/>
</dbReference>
<evidence type="ECO:0000256" key="7">
    <source>
        <dbReference type="ARBA" id="ARBA00023211"/>
    </source>
</evidence>
<name>A0A8J9USY6_9NEOP</name>
<evidence type="ECO:0000256" key="1">
    <source>
        <dbReference type="ARBA" id="ARBA00000983"/>
    </source>
</evidence>
<dbReference type="AlphaFoldDB" id="A0A8J9USY6"/>
<dbReference type="InterPro" id="IPR014883">
    <property type="entry name" value="VRR_NUC"/>
</dbReference>
<keyword evidence="8" id="KW-0539">Nucleus</keyword>
<sequence>MYLFQAALLFLEGFRSNMNEINKDVLRPRALVLAKRLTNGISAPTKTQLLEFANKEDILEKNIEAKHIYKQPMESSTKGKKLFRMHTSTGISVCEAEECCIQHYIEQGFYTHGQHWEGKIVTAIFFLLFWDIIYSKLRGVSGIFLSYYQMFPLDMFTESFYSNRKTLIEARLKEIESFSVEQLLAEMKFVWDSRPEHEHSPISRMCWESVRGASAALGARGAAALCARAARAAACSGFPDLTLWDVRAGEIAFVEVKTDSDKPSLKQLQWMHYLKSCGLRAEFCYIGVRTDRQRARAPAPGAARGGD</sequence>
<keyword evidence="4 8" id="KW-0479">Metal-binding</keyword>
<dbReference type="GO" id="GO:0070336">
    <property type="term" value="F:flap-structured DNA binding"/>
    <property type="evidence" value="ECO:0007669"/>
    <property type="project" value="TreeGrafter"/>
</dbReference>
<evidence type="ECO:0000259" key="9">
    <source>
        <dbReference type="SMART" id="SM00990"/>
    </source>
</evidence>
<evidence type="ECO:0000256" key="6">
    <source>
        <dbReference type="ARBA" id="ARBA00022842"/>
    </source>
</evidence>
<evidence type="ECO:0000256" key="4">
    <source>
        <dbReference type="ARBA" id="ARBA00022723"/>
    </source>
</evidence>
<dbReference type="GO" id="GO:0005634">
    <property type="term" value="C:nucleus"/>
    <property type="evidence" value="ECO:0007669"/>
    <property type="project" value="UniProtKB-SubCell"/>
</dbReference>
<gene>
    <name evidence="10" type="ORF">BINO364_LOCUS10071</name>
</gene>
<comment type="cofactor">
    <cofactor evidence="8">
        <name>Mg(2+)</name>
        <dbReference type="ChEBI" id="CHEBI:18420"/>
    </cofactor>
    <cofactor evidence="8">
        <name>Mn(2+)</name>
        <dbReference type="ChEBI" id="CHEBI:29035"/>
    </cofactor>
</comment>
<proteinExistence type="inferred from homology"/>
<dbReference type="GO" id="GO:0017108">
    <property type="term" value="F:5'-flap endonuclease activity"/>
    <property type="evidence" value="ECO:0007669"/>
    <property type="project" value="TreeGrafter"/>
</dbReference>
<organism evidence="10 11">
    <name type="scientific">Brenthis ino</name>
    <name type="common">lesser marbled fritillary</name>
    <dbReference type="NCBI Taxonomy" id="405034"/>
    <lineage>
        <taxon>Eukaryota</taxon>
        <taxon>Metazoa</taxon>
        <taxon>Ecdysozoa</taxon>
        <taxon>Arthropoda</taxon>
        <taxon>Hexapoda</taxon>
        <taxon>Insecta</taxon>
        <taxon>Pterygota</taxon>
        <taxon>Neoptera</taxon>
        <taxon>Endopterygota</taxon>
        <taxon>Lepidoptera</taxon>
        <taxon>Glossata</taxon>
        <taxon>Ditrysia</taxon>
        <taxon>Papilionoidea</taxon>
        <taxon>Nymphalidae</taxon>
        <taxon>Heliconiinae</taxon>
        <taxon>Argynnini</taxon>
        <taxon>Brenthis</taxon>
    </lineage>
</organism>
<evidence type="ECO:0000256" key="8">
    <source>
        <dbReference type="RuleBase" id="RU365033"/>
    </source>
</evidence>
<evidence type="ECO:0000256" key="5">
    <source>
        <dbReference type="ARBA" id="ARBA00022801"/>
    </source>
</evidence>
<dbReference type="InterPro" id="IPR011856">
    <property type="entry name" value="tRNA_endonuc-like_dom_sf"/>
</dbReference>
<comment type="subcellular location">
    <subcellularLocation>
        <location evidence="8">Nucleus</location>
    </subcellularLocation>
</comment>
<dbReference type="Gene3D" id="3.40.1350.10">
    <property type="match status" value="1"/>
</dbReference>
<accession>A0A8J9USY6</accession>
<dbReference type="OrthoDB" id="76364at2759"/>
<dbReference type="SMART" id="SM00990">
    <property type="entry name" value="VRR_NUC"/>
    <property type="match status" value="1"/>
</dbReference>
<comment type="similarity">
    <text evidence="2 8">Belongs to the FAN1 family.</text>
</comment>
<protein>
    <recommendedName>
        <fullName evidence="8">Fanconi-associated nuclease</fullName>
        <ecNumber evidence="8">3.1.4.1</ecNumber>
    </recommendedName>
</protein>
<keyword evidence="7 8" id="KW-0464">Manganese</keyword>
<evidence type="ECO:0000256" key="3">
    <source>
        <dbReference type="ARBA" id="ARBA00022722"/>
    </source>
</evidence>
<keyword evidence="3 8" id="KW-0540">Nuclease</keyword>
<dbReference type="PANTHER" id="PTHR15749">
    <property type="entry name" value="FANCONI-ASSOCIATED NUCLEASE 1"/>
    <property type="match status" value="1"/>
</dbReference>
<dbReference type="PANTHER" id="PTHR15749:SF4">
    <property type="entry name" value="FANCONI-ASSOCIATED NUCLEASE 1"/>
    <property type="match status" value="1"/>
</dbReference>
<dbReference type="EMBL" id="OV170224">
    <property type="protein sequence ID" value="CAH0724354.1"/>
    <property type="molecule type" value="Genomic_DNA"/>
</dbReference>
<dbReference type="InterPro" id="IPR033315">
    <property type="entry name" value="Fan1-like"/>
</dbReference>
<evidence type="ECO:0000256" key="2">
    <source>
        <dbReference type="ARBA" id="ARBA00005533"/>
    </source>
</evidence>
<dbReference type="GO" id="GO:0008409">
    <property type="term" value="F:5'-3' exonuclease activity"/>
    <property type="evidence" value="ECO:0007669"/>
    <property type="project" value="TreeGrafter"/>
</dbReference>
<keyword evidence="11" id="KW-1185">Reference proteome</keyword>
<keyword evidence="5 8" id="KW-0378">Hydrolase</keyword>
<keyword evidence="8" id="KW-0234">DNA repair</keyword>
<dbReference type="GO" id="GO:0036297">
    <property type="term" value="P:interstrand cross-link repair"/>
    <property type="evidence" value="ECO:0007669"/>
    <property type="project" value="InterPro"/>
</dbReference>
<reference evidence="10" key="1">
    <citation type="submission" date="2021-12" db="EMBL/GenBank/DDBJ databases">
        <authorList>
            <person name="Martin H S."/>
        </authorList>
    </citation>
    <scope>NUCLEOTIDE SEQUENCE</scope>
</reference>
<evidence type="ECO:0000313" key="11">
    <source>
        <dbReference type="Proteomes" id="UP000838878"/>
    </source>
</evidence>
<dbReference type="Pfam" id="PF08774">
    <property type="entry name" value="VRR_NUC"/>
    <property type="match status" value="1"/>
</dbReference>
<keyword evidence="6 8" id="KW-0460">Magnesium</keyword>
<feature type="domain" description="VRR-NUC" evidence="9">
    <location>
        <begin position="194"/>
        <end position="288"/>
    </location>
</feature>
<comment type="catalytic activity">
    <reaction evidence="1 8">
        <text>Hydrolytically removes 5'-nucleotides successively from the 3'-hydroxy termini of 3'-hydroxy-terminated oligonucleotides.</text>
        <dbReference type="EC" id="3.1.4.1"/>
    </reaction>
</comment>
<dbReference type="Proteomes" id="UP000838878">
    <property type="component" value="Chromosome 4"/>
</dbReference>
<evidence type="ECO:0000313" key="10">
    <source>
        <dbReference type="EMBL" id="CAH0724354.1"/>
    </source>
</evidence>
<comment type="function">
    <text evidence="8">Nuclease required for the repair of DNA interstrand cross-links (ICL). Acts as a 5'-3' exonuclease that anchors at a cut end of DNA and cleaves DNA successively at every third nucleotide, allowing to excise an ICL from one strand through flanking incisions.</text>
</comment>